<keyword evidence="2" id="KW-0614">Plasmid</keyword>
<dbReference type="Proteomes" id="UP001302072">
    <property type="component" value="Plasmid pST01"/>
</dbReference>
<geneLocation type="plasmid" evidence="2 3">
    <name>pST01</name>
</geneLocation>
<evidence type="ECO:0008006" key="4">
    <source>
        <dbReference type="Google" id="ProtNLM"/>
    </source>
</evidence>
<evidence type="ECO:0000256" key="1">
    <source>
        <dbReference type="SAM" id="SignalP"/>
    </source>
</evidence>
<evidence type="ECO:0000313" key="3">
    <source>
        <dbReference type="Proteomes" id="UP001302072"/>
    </source>
</evidence>
<name>A0ABY9YVA2_9GAMM</name>
<keyword evidence="3" id="KW-1185">Reference proteome</keyword>
<evidence type="ECO:0000313" key="2">
    <source>
        <dbReference type="EMBL" id="WNH54801.1"/>
    </source>
</evidence>
<protein>
    <recommendedName>
        <fullName evidence="4">DUF4189 domain-containing protein</fullName>
    </recommendedName>
</protein>
<reference evidence="2 3" key="1">
    <citation type="submission" date="2022-12" db="EMBL/GenBank/DDBJ databases">
        <title>Two new species, Stenotrophomonas aracearum and Stenotrophomonas oahuensis, isolated from Anthurium (Araceae family) in Hawaii.</title>
        <authorList>
            <person name="Chunag S.C."/>
            <person name="Dobhal S."/>
            <person name="Alvarez A."/>
            <person name="Arif M."/>
        </authorList>
    </citation>
    <scope>NUCLEOTIDE SEQUENCE [LARGE SCALE GENOMIC DNA]</scope>
    <source>
        <strain evidence="2 3">A5586</strain>
        <plasmid evidence="2 3">pST01</plasmid>
    </source>
</reference>
<organism evidence="2 3">
    <name type="scientific">Stenotrophomonas oahuensis</name>
    <dbReference type="NCBI Taxonomy" id="3003271"/>
    <lineage>
        <taxon>Bacteria</taxon>
        <taxon>Pseudomonadati</taxon>
        <taxon>Pseudomonadota</taxon>
        <taxon>Gammaproteobacteria</taxon>
        <taxon>Lysobacterales</taxon>
        <taxon>Lysobacteraceae</taxon>
        <taxon>Stenotrophomonas</taxon>
    </lineage>
</organism>
<feature type="signal peptide" evidence="1">
    <location>
        <begin position="1"/>
        <end position="19"/>
    </location>
</feature>
<feature type="chain" id="PRO_5045427240" description="DUF4189 domain-containing protein" evidence="1">
    <location>
        <begin position="20"/>
        <end position="425"/>
    </location>
</feature>
<proteinExistence type="predicted"/>
<sequence>MNKPSIAAVLLLAAATAAAQQLPSKTYDGAVLVDRRAQQQPSERAGAAPPLVVVSGSRTDPTMWNPVDAGAVVIKGVNSGAAQSVVVNPGALSRNISAAGQPATIVRTGANKRIVKYTGACPAFHSGSITWDQEEIRTVNDPNWKAIGPQMNLVNTCTPIEEFRWVAESQACPAYYNGQITWQAEERRVGGGAWGRTGRTQNRVDACTPIVETRWVGASQGCPAYYSGSITWLAEEQRVGGGSWNPTGRTQNRVDSCTGIVETRWVGASVACPAGYTGANTWEAEERRTAGGPWYGTGQTRNASNTCAPAAKPCTAATRTDLRTFSSLNPYPWTELRVCDASNQGQRALSNIISCGGAGCGGGSLWRAMVCQGAGWTIVRGVGTSPYNGVFPEDYRDLEAQMQNDYIENGWGGYTSRSLTTYKCN</sequence>
<accession>A0ABY9YVA2</accession>
<dbReference type="EMBL" id="CP115542">
    <property type="protein sequence ID" value="WNH54801.1"/>
    <property type="molecule type" value="Genomic_DNA"/>
</dbReference>
<dbReference type="RefSeq" id="WP_311193878.1">
    <property type="nucleotide sequence ID" value="NZ_CP115542.1"/>
</dbReference>
<keyword evidence="1" id="KW-0732">Signal</keyword>
<gene>
    <name evidence="2" type="ORF">PDM29_20875</name>
</gene>